<dbReference type="AlphaFoldDB" id="A0A5E4WGZ8"/>
<accession>A0A5E4WGZ8</accession>
<dbReference type="InterPro" id="IPR002938">
    <property type="entry name" value="FAD-bd"/>
</dbReference>
<dbReference type="RefSeq" id="WP_150684886.1">
    <property type="nucleotide sequence ID" value="NZ_CABPSI010000003.1"/>
</dbReference>
<dbReference type="InterPro" id="IPR051704">
    <property type="entry name" value="FAD_aromatic-hydroxylase"/>
</dbReference>
<dbReference type="SUPFAM" id="SSF51905">
    <property type="entry name" value="FAD/NAD(P)-binding domain"/>
    <property type="match status" value="1"/>
</dbReference>
<evidence type="ECO:0000313" key="3">
    <source>
        <dbReference type="Proteomes" id="UP000333828"/>
    </source>
</evidence>
<proteinExistence type="predicted"/>
<dbReference type="Gene3D" id="3.50.50.60">
    <property type="entry name" value="FAD/NAD(P)-binding domain"/>
    <property type="match status" value="1"/>
</dbReference>
<feature type="domain" description="FAD-binding" evidence="1">
    <location>
        <begin position="3"/>
        <end position="320"/>
    </location>
</feature>
<dbReference type="Pfam" id="PF01494">
    <property type="entry name" value="FAD_binding_3"/>
    <property type="match status" value="1"/>
</dbReference>
<dbReference type="Gene3D" id="3.30.9.10">
    <property type="entry name" value="D-Amino Acid Oxidase, subunit A, domain 2"/>
    <property type="match status" value="1"/>
</dbReference>
<keyword evidence="3" id="KW-1185">Reference proteome</keyword>
<name>A0A5E4WGZ8_9BURK</name>
<protein>
    <submittedName>
        <fullName evidence="2">2-heptyl-3-hydroxy-4(1H)-quinolone synthase</fullName>
        <ecNumber evidence="2">1.14.13.182</ecNumber>
    </submittedName>
</protein>
<sequence>MKANVLISGAGVSGLALAYWLDRAGFATTLVERAPELRRGGQAVDIRGVALDVVEAMGLLGQAKALRTQLKGMSMLDTQGNELDRSEERTFSGGRINIGDIEVFRDDLCELLAAALSEDVEWLYDDSIRAIDDQGDRVVVSFEKGASRTFDLVIGADGTYSNVRRLCFDDEASVVRPLNMVLALFSTPNLIDLKDWQLGHREGGVGYIIYPSLDQDSLRIGVGFEAPVPALPRNDMAAQKRLVTAHCEHLGGDIPALIAAMQTTDEFYYNELAQIRMPSWSKGRVALAGDAAHCASPFSGQGTSLALVGAAVLAYSLAQHWPNPAHAFAEYEGRMRPYVDLNQALVDLRRNGPAPDEQMDVAKNGIHISDLLGELLAGSDHAHAWLARPHGTDDTGFGETVGTEHGEHIVDRARGA</sequence>
<reference evidence="2 3" key="1">
    <citation type="submission" date="2019-08" db="EMBL/GenBank/DDBJ databases">
        <authorList>
            <person name="Peeters C."/>
        </authorList>
    </citation>
    <scope>NUCLEOTIDE SEQUENCE [LARGE SCALE GENOMIC DNA]</scope>
    <source>
        <strain evidence="2 3">LMG 31115</strain>
    </source>
</reference>
<evidence type="ECO:0000313" key="2">
    <source>
        <dbReference type="EMBL" id="VVE23099.1"/>
    </source>
</evidence>
<dbReference type="PANTHER" id="PTHR46865:SF2">
    <property type="entry name" value="MONOOXYGENASE"/>
    <property type="match status" value="1"/>
</dbReference>
<dbReference type="InterPro" id="IPR036188">
    <property type="entry name" value="FAD/NAD-bd_sf"/>
</dbReference>
<dbReference type="GO" id="GO:0071949">
    <property type="term" value="F:FAD binding"/>
    <property type="evidence" value="ECO:0007669"/>
    <property type="project" value="InterPro"/>
</dbReference>
<dbReference type="Proteomes" id="UP000333828">
    <property type="component" value="Unassembled WGS sequence"/>
</dbReference>
<dbReference type="EC" id="1.14.13.182" evidence="2"/>
<gene>
    <name evidence="2" type="primary">pqsH</name>
    <name evidence="2" type="ORF">PIN31115_03245</name>
</gene>
<evidence type="ECO:0000259" key="1">
    <source>
        <dbReference type="Pfam" id="PF01494"/>
    </source>
</evidence>
<dbReference type="PRINTS" id="PR00420">
    <property type="entry name" value="RNGMNOXGNASE"/>
</dbReference>
<organism evidence="2 3">
    <name type="scientific">Pandoraea iniqua</name>
    <dbReference type="NCBI Taxonomy" id="2508288"/>
    <lineage>
        <taxon>Bacteria</taxon>
        <taxon>Pseudomonadati</taxon>
        <taxon>Pseudomonadota</taxon>
        <taxon>Betaproteobacteria</taxon>
        <taxon>Burkholderiales</taxon>
        <taxon>Burkholderiaceae</taxon>
        <taxon>Pandoraea</taxon>
    </lineage>
</organism>
<keyword evidence="2" id="KW-0560">Oxidoreductase</keyword>
<dbReference type="EMBL" id="CABPSI010000003">
    <property type="protein sequence ID" value="VVE23099.1"/>
    <property type="molecule type" value="Genomic_DNA"/>
</dbReference>
<dbReference type="GO" id="GO:0102164">
    <property type="term" value="F:2-heptyl-3-hydroxy-4(1H)-quinolone synthase activity"/>
    <property type="evidence" value="ECO:0007669"/>
    <property type="project" value="UniProtKB-EC"/>
</dbReference>
<dbReference type="PANTHER" id="PTHR46865">
    <property type="entry name" value="OXIDOREDUCTASE-RELATED"/>
    <property type="match status" value="1"/>
</dbReference>